<evidence type="ECO:0000313" key="4">
    <source>
        <dbReference type="Proteomes" id="UP000481109"/>
    </source>
</evidence>
<sequence>MTASSARSASRIDEPLPLPREITFSGTAETTLDSTAQLMGRITAQLGSQLSHVGLDGRRHAEADPAPALVLVGHGSRNPATLATVKVLRERIRELRPGLNVRLGHIEIDEPLLPDTLAGLAAEGTAEAVLVPLLLSRGFHVKHDLPAAAGAAALRTRIAEPLGEHPLLIEALYDRLVEAGWPGERQMTERIRRGSGVVLAAAGSRDPESAAGTRRIAGQLAERLGVPVVAAYACAAAPAVPAAVRALAARGRHRVAIASCFTAPGRFAAATTQAAPWIA</sequence>
<comment type="caution">
    <text evidence="3">The sequence shown here is derived from an EMBL/GenBank/DDBJ whole genome shotgun (WGS) entry which is preliminary data.</text>
</comment>
<dbReference type="EMBL" id="JAAKZW010000472">
    <property type="protein sequence ID" value="NGO81904.1"/>
    <property type="molecule type" value="Genomic_DNA"/>
</dbReference>
<dbReference type="GO" id="GO:0046872">
    <property type="term" value="F:metal ion binding"/>
    <property type="evidence" value="ECO:0007669"/>
    <property type="project" value="UniProtKB-KW"/>
</dbReference>
<feature type="non-terminal residue" evidence="3">
    <location>
        <position position="279"/>
    </location>
</feature>
<dbReference type="PANTHER" id="PTHR33542:SF5">
    <property type="entry name" value="FERROCHELATASE CHE1"/>
    <property type="match status" value="1"/>
</dbReference>
<keyword evidence="4" id="KW-1185">Reference proteome</keyword>
<name>A0A6G4XYY8_9ACTN</name>
<dbReference type="Pfam" id="PF01903">
    <property type="entry name" value="CbiX"/>
    <property type="match status" value="2"/>
</dbReference>
<evidence type="ECO:0000313" key="3">
    <source>
        <dbReference type="EMBL" id="NGO81904.1"/>
    </source>
</evidence>
<keyword evidence="2" id="KW-0456">Lyase</keyword>
<protein>
    <recommendedName>
        <fullName evidence="5">Sirohydrochlorin chelatase</fullName>
    </recommendedName>
</protein>
<gene>
    <name evidence="3" type="ORF">G6045_40615</name>
</gene>
<dbReference type="GO" id="GO:0016829">
    <property type="term" value="F:lyase activity"/>
    <property type="evidence" value="ECO:0007669"/>
    <property type="project" value="UniProtKB-KW"/>
</dbReference>
<dbReference type="SUPFAM" id="SSF53800">
    <property type="entry name" value="Chelatase"/>
    <property type="match status" value="1"/>
</dbReference>
<accession>A0A6G4XYY8</accession>
<keyword evidence="1" id="KW-0479">Metal-binding</keyword>
<proteinExistence type="predicted"/>
<dbReference type="PANTHER" id="PTHR33542">
    <property type="entry name" value="SIROHYDROCHLORIN FERROCHELATASE, CHLOROPLASTIC"/>
    <property type="match status" value="1"/>
</dbReference>
<reference evidence="3 4" key="1">
    <citation type="submission" date="2020-02" db="EMBL/GenBank/DDBJ databases">
        <title>Whole-genome analyses of novel actinobacteria.</title>
        <authorList>
            <person name="Sahin N."/>
            <person name="Tokatli A."/>
        </authorList>
    </citation>
    <scope>NUCLEOTIDE SEQUENCE [LARGE SCALE GENOMIC DNA]</scope>
    <source>
        <strain evidence="3 4">YC504</strain>
    </source>
</reference>
<dbReference type="CDD" id="cd03416">
    <property type="entry name" value="CbiX_SirB_N"/>
    <property type="match status" value="1"/>
</dbReference>
<evidence type="ECO:0000256" key="2">
    <source>
        <dbReference type="ARBA" id="ARBA00023239"/>
    </source>
</evidence>
<dbReference type="InterPro" id="IPR050963">
    <property type="entry name" value="Sirohydro_Cobaltochel/CbiX"/>
</dbReference>
<evidence type="ECO:0000256" key="1">
    <source>
        <dbReference type="ARBA" id="ARBA00022723"/>
    </source>
</evidence>
<dbReference type="InterPro" id="IPR002762">
    <property type="entry name" value="CbiX-like"/>
</dbReference>
<dbReference type="Gene3D" id="3.40.50.1400">
    <property type="match status" value="2"/>
</dbReference>
<dbReference type="AlphaFoldDB" id="A0A6G4XYY8"/>
<organism evidence="3 4">
    <name type="scientific">Streptomyces mesophilus</name>
    <dbReference type="NCBI Taxonomy" id="1775132"/>
    <lineage>
        <taxon>Bacteria</taxon>
        <taxon>Bacillati</taxon>
        <taxon>Actinomycetota</taxon>
        <taxon>Actinomycetes</taxon>
        <taxon>Kitasatosporales</taxon>
        <taxon>Streptomycetaceae</taxon>
        <taxon>Streptomyces</taxon>
    </lineage>
</organism>
<dbReference type="RefSeq" id="WP_165337267.1">
    <property type="nucleotide sequence ID" value="NZ_JAAKZW010000472.1"/>
</dbReference>
<dbReference type="Proteomes" id="UP000481109">
    <property type="component" value="Unassembled WGS sequence"/>
</dbReference>
<evidence type="ECO:0008006" key="5">
    <source>
        <dbReference type="Google" id="ProtNLM"/>
    </source>
</evidence>